<dbReference type="RefSeq" id="XP_002175528.1">
    <property type="nucleotide sequence ID" value="XM_002175492.2"/>
</dbReference>
<protein>
    <submittedName>
        <fullName evidence="1">Uncharacterized protein</fullName>
    </submittedName>
</protein>
<dbReference type="STRING" id="402676.B6K6T1"/>
<dbReference type="PANTHER" id="PTHR37781:SF1">
    <property type="entry name" value="ADR380WP"/>
    <property type="match status" value="1"/>
</dbReference>
<evidence type="ECO:0000313" key="2">
    <source>
        <dbReference type="JaponicusDB" id="SJAG_04420"/>
    </source>
</evidence>
<dbReference type="VEuPathDB" id="FungiDB:SJAG_04420"/>
<reference evidence="1 3" key="1">
    <citation type="journal article" date="2011" name="Science">
        <title>Comparative functional genomics of the fission yeasts.</title>
        <authorList>
            <person name="Rhind N."/>
            <person name="Chen Z."/>
            <person name="Yassour M."/>
            <person name="Thompson D.A."/>
            <person name="Haas B.J."/>
            <person name="Habib N."/>
            <person name="Wapinski I."/>
            <person name="Roy S."/>
            <person name="Lin M.F."/>
            <person name="Heiman D.I."/>
            <person name="Young S.K."/>
            <person name="Furuya K."/>
            <person name="Guo Y."/>
            <person name="Pidoux A."/>
            <person name="Chen H.M."/>
            <person name="Robbertse B."/>
            <person name="Goldberg J.M."/>
            <person name="Aoki K."/>
            <person name="Bayne E.H."/>
            <person name="Berlin A.M."/>
            <person name="Desjardins C.A."/>
            <person name="Dobbs E."/>
            <person name="Dukaj L."/>
            <person name="Fan L."/>
            <person name="FitzGerald M.G."/>
            <person name="French C."/>
            <person name="Gujja S."/>
            <person name="Hansen K."/>
            <person name="Keifenheim D."/>
            <person name="Levin J.Z."/>
            <person name="Mosher R.A."/>
            <person name="Mueller C.A."/>
            <person name="Pfiffner J."/>
            <person name="Priest M."/>
            <person name="Russ C."/>
            <person name="Smialowska A."/>
            <person name="Swoboda P."/>
            <person name="Sykes S.M."/>
            <person name="Vaughn M."/>
            <person name="Vengrova S."/>
            <person name="Yoder R."/>
            <person name="Zeng Q."/>
            <person name="Allshire R."/>
            <person name="Baulcombe D."/>
            <person name="Birren B.W."/>
            <person name="Brown W."/>
            <person name="Ekwall K."/>
            <person name="Kellis M."/>
            <person name="Leatherwood J."/>
            <person name="Levin H."/>
            <person name="Margalit H."/>
            <person name="Martienssen R."/>
            <person name="Nieduszynski C.A."/>
            <person name="Spatafora J.W."/>
            <person name="Friedman N."/>
            <person name="Dalgaard J.Z."/>
            <person name="Baumann P."/>
            <person name="Niki H."/>
            <person name="Regev A."/>
            <person name="Nusbaum C."/>
        </authorList>
    </citation>
    <scope>NUCLEOTIDE SEQUENCE [LARGE SCALE GENOMIC DNA]</scope>
    <source>
        <strain evidence="3">yFS275 / FY16936</strain>
    </source>
</reference>
<evidence type="ECO:0000313" key="1">
    <source>
        <dbReference type="EMBL" id="EEB09235.1"/>
    </source>
</evidence>
<dbReference type="JaponicusDB" id="SJAG_04420">
    <property type="gene designation" value="tfb6"/>
</dbReference>
<dbReference type="Proteomes" id="UP000001744">
    <property type="component" value="Unassembled WGS sequence"/>
</dbReference>
<keyword evidence="3" id="KW-1185">Reference proteome</keyword>
<evidence type="ECO:0000313" key="3">
    <source>
        <dbReference type="Proteomes" id="UP000001744"/>
    </source>
</evidence>
<accession>B6K6T1</accession>
<dbReference type="GeneID" id="7050237"/>
<dbReference type="OrthoDB" id="2567806at2759"/>
<dbReference type="PANTHER" id="PTHR37781">
    <property type="entry name" value="TFIIH COMPLEX SUBUNIT"/>
    <property type="match status" value="1"/>
</dbReference>
<dbReference type="EMBL" id="KE651167">
    <property type="protein sequence ID" value="EEB09235.1"/>
    <property type="molecule type" value="Genomic_DNA"/>
</dbReference>
<gene>
    <name evidence="2" type="primary">tfb6</name>
    <name evidence="1" type="ORF">SJAG_04420</name>
</gene>
<name>B6K6T1_SCHJY</name>
<organism evidence="1 3">
    <name type="scientific">Schizosaccharomyces japonicus (strain yFS275 / FY16936)</name>
    <name type="common">Fission yeast</name>
    <dbReference type="NCBI Taxonomy" id="402676"/>
    <lineage>
        <taxon>Eukaryota</taxon>
        <taxon>Fungi</taxon>
        <taxon>Dikarya</taxon>
        <taxon>Ascomycota</taxon>
        <taxon>Taphrinomycotina</taxon>
        <taxon>Schizosaccharomycetes</taxon>
        <taxon>Schizosaccharomycetales</taxon>
        <taxon>Schizosaccharomycetaceae</taxon>
        <taxon>Schizosaccharomyces</taxon>
    </lineage>
</organism>
<dbReference type="Pfam" id="PF17110">
    <property type="entry name" value="TFB6"/>
    <property type="match status" value="1"/>
</dbReference>
<dbReference type="AlphaFoldDB" id="B6K6T1"/>
<proteinExistence type="predicted"/>
<dbReference type="InterPro" id="IPR031349">
    <property type="entry name" value="Tfb6"/>
</dbReference>
<dbReference type="OMA" id="RMVVISK"/>
<sequence>MIEKLSERQLTNLREFLDNEFSTISQRYQKKFQPDGFQTLNDLIDASKSYIEVISGIPLPRYTYLALNYLLKYLDFFVDAIVTFPASPKPMFSFLKQLDELFQQAVIRGNMSVTEGVRVKSLTESCRMVVLSKMERTGGYEKECTEVFEATLQELNI</sequence>
<dbReference type="HOGENOM" id="CLU_1678955_0_0_1"/>